<dbReference type="InterPro" id="IPR001881">
    <property type="entry name" value="EGF-like_Ca-bd_dom"/>
</dbReference>
<evidence type="ECO:0000259" key="15">
    <source>
        <dbReference type="PROSITE" id="PS50998"/>
    </source>
</evidence>
<keyword evidence="17" id="KW-1185">Reference proteome</keyword>
<dbReference type="SMART" id="SM00179">
    <property type="entry name" value="EGF_CA"/>
    <property type="match status" value="2"/>
</dbReference>
<dbReference type="FunFam" id="4.10.740.10:FF:000001">
    <property type="entry name" value="vitamin K-dependent protein S"/>
    <property type="match status" value="1"/>
</dbReference>
<keyword evidence="8" id="KW-0106">Calcium</keyword>
<keyword evidence="10" id="KW-0325">Glycoprotein</keyword>
<dbReference type="Proteomes" id="UP000694545">
    <property type="component" value="Unplaced"/>
</dbReference>
<dbReference type="SUPFAM" id="SSF57196">
    <property type="entry name" value="EGF/Laminin"/>
    <property type="match status" value="2"/>
</dbReference>
<dbReference type="Pfam" id="PF00594">
    <property type="entry name" value="Gla"/>
    <property type="match status" value="1"/>
</dbReference>
<dbReference type="InterPro" id="IPR000152">
    <property type="entry name" value="EGF-type_Asp/Asn_hydroxyl_site"/>
</dbReference>
<feature type="chain" id="PRO_5034952228" description="coagulation factor Xa" evidence="13">
    <location>
        <begin position="21"/>
        <end position="473"/>
    </location>
</feature>
<comment type="similarity">
    <text evidence="3">Belongs to the peptidase S1 family. Snake venom subfamily.</text>
</comment>
<dbReference type="InterPro" id="IPR000742">
    <property type="entry name" value="EGF"/>
</dbReference>
<dbReference type="Pfam" id="PF14670">
    <property type="entry name" value="FXa_inhibition"/>
    <property type="match status" value="2"/>
</dbReference>
<dbReference type="PANTHER" id="PTHR24278">
    <property type="entry name" value="COAGULATION FACTOR"/>
    <property type="match status" value="1"/>
</dbReference>
<sequence length="473" mass="53240">MAHQLLRILIFASMLCLLLSERNVFLSGKHASTFLKRMRRANSVFEEFKKGNIERECYEEKCSKEEAREAFEDQEKTDEFWNIYYDGNQCEPNPCLYGGSCKDGIGSYTCTCQLGYHGEQCQYSMHKSCQLDNGGCSHFCKLVENIIECLCAEGYTPGHDGVSCVSTEDYPCGQKKTTKARREARSLEDRLANVAEYEYIPESYFYDDIHDSVNASIQSESQNKTQHSKQAEDDLDSDRETRIVNGTDCKLGECPWQALLLNDNGDGFCGGTILSQIYVLTAAHCINQTTIKVLVDIQNSCEVHNGGCWHSCSPGEETAVCSCADGYTLGKDGTSCIATEEYSCGKSKRTKRKREVTVVEYNADIDLDAEAQDHFQDSTTASPSDTTNNSTETIIDVRRCEFGECPWQASLLNKEGYMYKEVRLAPSLLVFRRQLTVYTDQHWEELLSGDPCKIYVGKSLTCFFSTQNIPSED</sequence>
<dbReference type="SUPFAM" id="SSF50494">
    <property type="entry name" value="Trypsin-like serine proteases"/>
    <property type="match status" value="1"/>
</dbReference>
<evidence type="ECO:0000313" key="16">
    <source>
        <dbReference type="Ensembl" id="ENSVKKP00000014391.1"/>
    </source>
</evidence>
<evidence type="ECO:0000256" key="6">
    <source>
        <dbReference type="ARBA" id="ARBA00022525"/>
    </source>
</evidence>
<dbReference type="InterPro" id="IPR018097">
    <property type="entry name" value="EGF_Ca-bd_CS"/>
</dbReference>
<dbReference type="InterPro" id="IPR017857">
    <property type="entry name" value="Coagulation_fac-like_Gla_dom"/>
</dbReference>
<dbReference type="CTD" id="2159"/>
<evidence type="ECO:0000256" key="12">
    <source>
        <dbReference type="SAM" id="MobiDB-lite"/>
    </source>
</evidence>
<dbReference type="InterPro" id="IPR001254">
    <property type="entry name" value="Trypsin_dom"/>
</dbReference>
<dbReference type="CDD" id="cd00054">
    <property type="entry name" value="EGF_CA"/>
    <property type="match status" value="1"/>
</dbReference>
<feature type="region of interest" description="Disordered" evidence="12">
    <location>
        <begin position="218"/>
        <end position="237"/>
    </location>
</feature>
<dbReference type="EC" id="3.4.21.6" evidence="4"/>
<comment type="catalytic activity">
    <reaction evidence="1">
        <text>Selective cleavage of Arg-|-Thr and then Arg-|-Ile bonds in prothrombin to form thrombin.</text>
        <dbReference type="EC" id="3.4.21.6"/>
    </reaction>
</comment>
<dbReference type="InterPro" id="IPR043504">
    <property type="entry name" value="Peptidase_S1_PA_chymotrypsin"/>
</dbReference>
<evidence type="ECO:0000256" key="7">
    <source>
        <dbReference type="ARBA" id="ARBA00022536"/>
    </source>
</evidence>
<dbReference type="PROSITE" id="PS50998">
    <property type="entry name" value="GLA_2"/>
    <property type="match status" value="1"/>
</dbReference>
<dbReference type="PROSITE" id="PS01186">
    <property type="entry name" value="EGF_2"/>
    <property type="match status" value="1"/>
</dbReference>
<dbReference type="RefSeq" id="XP_044284612.1">
    <property type="nucleotide sequence ID" value="XM_044428677.1"/>
</dbReference>
<dbReference type="PROSITE" id="PS00010">
    <property type="entry name" value="ASX_HYDROXYL"/>
    <property type="match status" value="1"/>
</dbReference>
<evidence type="ECO:0000256" key="5">
    <source>
        <dbReference type="ARBA" id="ARBA00022479"/>
    </source>
</evidence>
<evidence type="ECO:0000256" key="1">
    <source>
        <dbReference type="ARBA" id="ARBA00001239"/>
    </source>
</evidence>
<dbReference type="PROSITE" id="PS01187">
    <property type="entry name" value="EGF_CA"/>
    <property type="match status" value="1"/>
</dbReference>
<evidence type="ECO:0000256" key="3">
    <source>
        <dbReference type="ARBA" id="ARBA00009228"/>
    </source>
</evidence>
<dbReference type="InterPro" id="IPR000294">
    <property type="entry name" value="GLA_domain"/>
</dbReference>
<dbReference type="Pfam" id="PF00008">
    <property type="entry name" value="EGF"/>
    <property type="match status" value="1"/>
</dbReference>
<protein>
    <recommendedName>
        <fullName evidence="4">coagulation factor Xa</fullName>
        <ecNumber evidence="4">3.4.21.6</ecNumber>
    </recommendedName>
</protein>
<feature type="domain" description="Gla" evidence="15">
    <location>
        <begin position="40"/>
        <end position="86"/>
    </location>
</feature>
<gene>
    <name evidence="16" type="primary">F10</name>
</gene>
<keyword evidence="9 11" id="KW-1015">Disulfide bond</keyword>
<keyword evidence="7 11" id="KW-0245">EGF-like domain</keyword>
<dbReference type="Gene3D" id="4.10.740.10">
    <property type="entry name" value="Coagulation Factor IX"/>
    <property type="match status" value="1"/>
</dbReference>
<dbReference type="InterPro" id="IPR035972">
    <property type="entry name" value="GLA-like_dom_SF"/>
</dbReference>
<dbReference type="PANTHER" id="PTHR24278:SF28">
    <property type="entry name" value="COAGULATION FACTOR X"/>
    <property type="match status" value="1"/>
</dbReference>
<dbReference type="PROSITE" id="PS00011">
    <property type="entry name" value="GLA_1"/>
    <property type="match status" value="1"/>
</dbReference>
<dbReference type="InterPro" id="IPR009003">
    <property type="entry name" value="Peptidase_S1_PA"/>
</dbReference>
<dbReference type="GO" id="GO:0004252">
    <property type="term" value="F:serine-type endopeptidase activity"/>
    <property type="evidence" value="ECO:0007669"/>
    <property type="project" value="UniProtKB-EC"/>
</dbReference>
<proteinExistence type="inferred from homology"/>
<dbReference type="InterPro" id="IPR018114">
    <property type="entry name" value="TRYPSIN_HIS"/>
</dbReference>
<reference evidence="16" key="2">
    <citation type="submission" date="2025-09" db="UniProtKB">
        <authorList>
            <consortium name="Ensembl"/>
        </authorList>
    </citation>
    <scope>IDENTIFICATION</scope>
</reference>
<accession>A0A8D2Q1D2</accession>
<evidence type="ECO:0000256" key="9">
    <source>
        <dbReference type="ARBA" id="ARBA00023157"/>
    </source>
</evidence>
<dbReference type="GO" id="GO:0005509">
    <property type="term" value="F:calcium ion binding"/>
    <property type="evidence" value="ECO:0007669"/>
    <property type="project" value="InterPro"/>
</dbReference>
<dbReference type="GeneID" id="123022731"/>
<dbReference type="PROSITE" id="PS00134">
    <property type="entry name" value="TRYPSIN_HIS"/>
    <property type="match status" value="1"/>
</dbReference>
<feature type="domain" description="EGF-like" evidence="14">
    <location>
        <begin position="86"/>
        <end position="122"/>
    </location>
</feature>
<comment type="subcellular location">
    <subcellularLocation>
        <location evidence="2">Secreted</location>
    </subcellularLocation>
</comment>
<feature type="signal peptide" evidence="13">
    <location>
        <begin position="1"/>
        <end position="20"/>
    </location>
</feature>
<evidence type="ECO:0000256" key="13">
    <source>
        <dbReference type="SAM" id="SignalP"/>
    </source>
</evidence>
<keyword evidence="13" id="KW-0732">Signal</keyword>
<dbReference type="FunFam" id="2.10.25.10:FF:000162">
    <property type="entry name" value="Coagulation factor X (Predicted)"/>
    <property type="match status" value="1"/>
</dbReference>
<dbReference type="PRINTS" id="PR00001">
    <property type="entry name" value="GLABLOOD"/>
</dbReference>
<name>A0A8D2Q1D2_VARKO</name>
<dbReference type="SMART" id="SM00181">
    <property type="entry name" value="EGF"/>
    <property type="match status" value="3"/>
</dbReference>
<evidence type="ECO:0000256" key="11">
    <source>
        <dbReference type="PROSITE-ProRule" id="PRU00076"/>
    </source>
</evidence>
<evidence type="ECO:0000256" key="10">
    <source>
        <dbReference type="ARBA" id="ARBA00023180"/>
    </source>
</evidence>
<organism evidence="16 17">
    <name type="scientific">Varanus komodoensis</name>
    <name type="common">Komodo dragon</name>
    <dbReference type="NCBI Taxonomy" id="61221"/>
    <lineage>
        <taxon>Eukaryota</taxon>
        <taxon>Metazoa</taxon>
        <taxon>Chordata</taxon>
        <taxon>Craniata</taxon>
        <taxon>Vertebrata</taxon>
        <taxon>Euteleostomi</taxon>
        <taxon>Lepidosauria</taxon>
        <taxon>Squamata</taxon>
        <taxon>Bifurcata</taxon>
        <taxon>Unidentata</taxon>
        <taxon>Episquamata</taxon>
        <taxon>Toxicofera</taxon>
        <taxon>Anguimorpha</taxon>
        <taxon>Paleoanguimorpha</taxon>
        <taxon>Varanoidea</taxon>
        <taxon>Varanidae</taxon>
        <taxon>Varanus</taxon>
    </lineage>
</organism>
<dbReference type="SMART" id="SM00069">
    <property type="entry name" value="GLA"/>
    <property type="match status" value="1"/>
</dbReference>
<feature type="disulfide bond" evidence="11">
    <location>
        <begin position="112"/>
        <end position="121"/>
    </location>
</feature>
<keyword evidence="5" id="KW-0301">Gamma-carboxyglutamic acid</keyword>
<dbReference type="PROSITE" id="PS50026">
    <property type="entry name" value="EGF_3"/>
    <property type="match status" value="1"/>
</dbReference>
<dbReference type="GO" id="GO:0044469">
    <property type="term" value="P:venom-mediated blood coagulation"/>
    <property type="evidence" value="ECO:0007669"/>
    <property type="project" value="UniProtKB-ARBA"/>
</dbReference>
<dbReference type="Ensembl" id="ENSVKKT00000014741.1">
    <property type="protein sequence ID" value="ENSVKKP00000014391.1"/>
    <property type="gene ID" value="ENSVKKG00000009907.1"/>
</dbReference>
<dbReference type="Gene3D" id="2.10.25.10">
    <property type="entry name" value="Laminin"/>
    <property type="match status" value="3"/>
</dbReference>
<dbReference type="PROSITE" id="PS00022">
    <property type="entry name" value="EGF_1"/>
    <property type="match status" value="1"/>
</dbReference>
<evidence type="ECO:0000256" key="8">
    <source>
        <dbReference type="ARBA" id="ARBA00022837"/>
    </source>
</evidence>
<evidence type="ECO:0000259" key="14">
    <source>
        <dbReference type="PROSITE" id="PS50026"/>
    </source>
</evidence>
<evidence type="ECO:0000256" key="2">
    <source>
        <dbReference type="ARBA" id="ARBA00004613"/>
    </source>
</evidence>
<comment type="caution">
    <text evidence="11">Lacks conserved residue(s) required for the propagation of feature annotation.</text>
</comment>
<keyword evidence="6" id="KW-0964">Secreted</keyword>
<dbReference type="GO" id="GO:0005615">
    <property type="term" value="C:extracellular space"/>
    <property type="evidence" value="ECO:0007669"/>
    <property type="project" value="TreeGrafter"/>
</dbReference>
<dbReference type="GO" id="GO:0006508">
    <property type="term" value="P:proteolysis"/>
    <property type="evidence" value="ECO:0007669"/>
    <property type="project" value="InterPro"/>
</dbReference>
<dbReference type="AlphaFoldDB" id="A0A8D2Q1D2"/>
<reference evidence="16" key="1">
    <citation type="submission" date="2025-08" db="UniProtKB">
        <authorList>
            <consortium name="Ensembl"/>
        </authorList>
    </citation>
    <scope>IDENTIFICATION</scope>
</reference>
<dbReference type="Pfam" id="PF00089">
    <property type="entry name" value="Trypsin"/>
    <property type="match status" value="1"/>
</dbReference>
<dbReference type="SUPFAM" id="SSF57630">
    <property type="entry name" value="GLA-domain"/>
    <property type="match status" value="1"/>
</dbReference>
<evidence type="ECO:0000256" key="4">
    <source>
        <dbReference type="ARBA" id="ARBA00012181"/>
    </source>
</evidence>
<evidence type="ECO:0000313" key="17">
    <source>
        <dbReference type="Proteomes" id="UP000694545"/>
    </source>
</evidence>
<dbReference type="InterPro" id="IPR050442">
    <property type="entry name" value="Peptidase_S1_coag_factors"/>
</dbReference>
<dbReference type="Gene3D" id="2.40.10.10">
    <property type="entry name" value="Trypsin-like serine proteases"/>
    <property type="match status" value="1"/>
</dbReference>